<keyword evidence="8" id="KW-0812">Transmembrane</keyword>
<evidence type="ECO:0000313" key="11">
    <source>
        <dbReference type="Proteomes" id="UP000503447"/>
    </source>
</evidence>
<comment type="function">
    <text evidence="1">Part of the ABC transporter complex PstSACB involved in phosphate import.</text>
</comment>
<dbReference type="InterPro" id="IPR011009">
    <property type="entry name" value="Kinase-like_dom_sf"/>
</dbReference>
<evidence type="ECO:0000259" key="9">
    <source>
        <dbReference type="PROSITE" id="PS50011"/>
    </source>
</evidence>
<dbReference type="KEGG" id="ftj:FTUN_1614"/>
<dbReference type="Pfam" id="PF12849">
    <property type="entry name" value="PBP_like_2"/>
    <property type="match status" value="1"/>
</dbReference>
<name>A0A6M5YJF1_9BACT</name>
<keyword evidence="11" id="KW-1185">Reference proteome</keyword>
<keyword evidence="8" id="KW-0472">Membrane</keyword>
<comment type="similarity">
    <text evidence="2">Belongs to the PstS family.</text>
</comment>
<comment type="subunit">
    <text evidence="3">The complex is composed of two ATP-binding proteins (PstB), two transmembrane proteins (PstC and PstA) and a solute-binding protein (PstS).</text>
</comment>
<dbReference type="InterPro" id="IPR050962">
    <property type="entry name" value="Phosphate-bind_PstS"/>
</dbReference>
<dbReference type="GO" id="GO:0005524">
    <property type="term" value="F:ATP binding"/>
    <property type="evidence" value="ECO:0007669"/>
    <property type="project" value="InterPro"/>
</dbReference>
<dbReference type="EMBL" id="CP053452">
    <property type="protein sequence ID" value="QJW94095.1"/>
    <property type="molecule type" value="Genomic_DNA"/>
</dbReference>
<evidence type="ECO:0000256" key="8">
    <source>
        <dbReference type="SAM" id="Phobius"/>
    </source>
</evidence>
<feature type="domain" description="Protein kinase" evidence="9">
    <location>
        <begin position="87"/>
        <end position="354"/>
    </location>
</feature>
<dbReference type="InterPro" id="IPR024370">
    <property type="entry name" value="PBP_domain"/>
</dbReference>
<evidence type="ECO:0000256" key="1">
    <source>
        <dbReference type="ARBA" id="ARBA00002841"/>
    </source>
</evidence>
<dbReference type="GO" id="GO:0042301">
    <property type="term" value="F:phosphate ion binding"/>
    <property type="evidence" value="ECO:0007669"/>
    <property type="project" value="InterPro"/>
</dbReference>
<gene>
    <name evidence="10" type="ORF">FTUN_1614</name>
</gene>
<dbReference type="GO" id="GO:0035435">
    <property type="term" value="P:phosphate ion transmembrane transport"/>
    <property type="evidence" value="ECO:0007669"/>
    <property type="project" value="InterPro"/>
</dbReference>
<sequence>MSLKNSHAGTNGVPMSTQLSAGEQLLDAALRSGLLTSLHLQPYARTAANEGAEAVANRLIADRLLTQFQAKQLLAGKVRGFFLAEKFKALALIGSGQLGAVLLCENLPDRKLAAVKMLKAEDGSGRLAALERLVREGLAAVRECPNVVRVQDLVRTSPSPLLVMDYVDGRNLQQLVAQTGPLSVQRAVHYVKQAAVVLQNIHGKRVVHKGVKPGNLILDRAGVIHVAEVGLVTIFQDLAREANPAVRDDPAAGGTADYLSPEQAGRTGVVDHRSDLYSLGATLYFLLTGQGPFETEPLARKLIGHQFRQPVPVRDIRPEVPVRLAEILSKMMAKNPADRYQSPADLVLDLGPWGQSAPAPSATELPRLLPVGYRLGLVSGPGGSEAGTGSVTDIRWSGEMNRAPAEAPVNEKSRIARRLEAEPEPDPEAEPEFEVAEEPEPEMPPAPRSRIINKAALGDNGPPTASRARLSPKSVVGGKTAAAPAAPAKASQGTRLLLLVLISLVVAVVIAGLWWIATPGSPALPTSPSKPPVVQKPEPDPVGKKDTKVEPKADPKANPGGTGGDPKVDPKVAPVSDIVITGSGSTFIKPAMDYWTRLYEEKYGIKITYSGIGSTRGVENMVDRVLDFGCTDAFMSNKQLEKARDKHGDIVHIPLALGAVVVTYNLPTVKEQVRLTGAVLAHIYLGKIKKWNDDAITASNPGITLPDLPITVIRRSDGSGTTAIWTDFLNKASPLDWGPDKVGTSITWPTGEDAEKNDGVAKAVSRKEGAVGYVELSFALERNLRFAQVKNRAEKFVQPSLENVTAAANAALQNVPPDLRFTLTDPPGEDSYPIVGMSWAIIYANQPGPKGKELVKFLRWAIHDGQSNLKALRYSPLPAKLVAKIDEKLSSIQ</sequence>
<dbReference type="PANTHER" id="PTHR42996">
    <property type="entry name" value="PHOSPHATE-BINDING PROTEIN PSTS"/>
    <property type="match status" value="1"/>
</dbReference>
<dbReference type="Gene3D" id="3.40.190.10">
    <property type="entry name" value="Periplasmic binding protein-like II"/>
    <property type="match status" value="2"/>
</dbReference>
<feature type="region of interest" description="Disordered" evidence="7">
    <location>
        <begin position="522"/>
        <end position="570"/>
    </location>
</feature>
<keyword evidence="6" id="KW-0592">Phosphate transport</keyword>
<dbReference type="GO" id="GO:0004672">
    <property type="term" value="F:protein kinase activity"/>
    <property type="evidence" value="ECO:0007669"/>
    <property type="project" value="InterPro"/>
</dbReference>
<evidence type="ECO:0000256" key="7">
    <source>
        <dbReference type="SAM" id="MobiDB-lite"/>
    </source>
</evidence>
<evidence type="ECO:0000256" key="2">
    <source>
        <dbReference type="ARBA" id="ARBA00008725"/>
    </source>
</evidence>
<dbReference type="InterPro" id="IPR000719">
    <property type="entry name" value="Prot_kinase_dom"/>
</dbReference>
<feature type="compositionally biased region" description="Acidic residues" evidence="7">
    <location>
        <begin position="422"/>
        <end position="441"/>
    </location>
</feature>
<evidence type="ECO:0000256" key="3">
    <source>
        <dbReference type="ARBA" id="ARBA00011529"/>
    </source>
</evidence>
<feature type="compositionally biased region" description="Basic and acidic residues" evidence="7">
    <location>
        <begin position="537"/>
        <end position="555"/>
    </location>
</feature>
<organism evidence="10 11">
    <name type="scientific">Frigoriglobus tundricola</name>
    <dbReference type="NCBI Taxonomy" id="2774151"/>
    <lineage>
        <taxon>Bacteria</taxon>
        <taxon>Pseudomonadati</taxon>
        <taxon>Planctomycetota</taxon>
        <taxon>Planctomycetia</taxon>
        <taxon>Gemmatales</taxon>
        <taxon>Gemmataceae</taxon>
        <taxon>Frigoriglobus</taxon>
    </lineage>
</organism>
<dbReference type="Gene3D" id="1.10.510.10">
    <property type="entry name" value="Transferase(Phosphotransferase) domain 1"/>
    <property type="match status" value="1"/>
</dbReference>
<dbReference type="PROSITE" id="PS50011">
    <property type="entry name" value="PROTEIN_KINASE_DOM"/>
    <property type="match status" value="1"/>
</dbReference>
<dbReference type="GO" id="GO:0043190">
    <property type="term" value="C:ATP-binding cassette (ABC) transporter complex"/>
    <property type="evidence" value="ECO:0007669"/>
    <property type="project" value="InterPro"/>
</dbReference>
<dbReference type="CDD" id="cd14014">
    <property type="entry name" value="STKc_PknB_like"/>
    <property type="match status" value="1"/>
</dbReference>
<keyword evidence="8" id="KW-1133">Transmembrane helix</keyword>
<dbReference type="Proteomes" id="UP000503447">
    <property type="component" value="Chromosome"/>
</dbReference>
<dbReference type="PANTHER" id="PTHR42996:SF1">
    <property type="entry name" value="PHOSPHATE-BINDING PROTEIN PSTS"/>
    <property type="match status" value="1"/>
</dbReference>
<reference evidence="11" key="1">
    <citation type="submission" date="2020-05" db="EMBL/GenBank/DDBJ databases">
        <title>Frigoriglobus tundricola gen. nov., sp. nov., a psychrotolerant cellulolytic planctomycete of the family Gemmataceae with two divergent copies of 16S rRNA gene.</title>
        <authorList>
            <person name="Kulichevskaya I.S."/>
            <person name="Ivanova A.A."/>
            <person name="Naumoff D.G."/>
            <person name="Beletsky A.V."/>
            <person name="Rijpstra W.I.C."/>
            <person name="Sinninghe Damste J.S."/>
            <person name="Mardanov A.V."/>
            <person name="Ravin N.V."/>
            <person name="Dedysh S.N."/>
        </authorList>
    </citation>
    <scope>NUCLEOTIDE SEQUENCE [LARGE SCALE GENOMIC DNA]</scope>
    <source>
        <strain evidence="11">PL17</strain>
    </source>
</reference>
<dbReference type="InterPro" id="IPR005673">
    <property type="entry name" value="ABC_phos-bd_PstS"/>
</dbReference>
<protein>
    <recommendedName>
        <fullName evidence="4">Phosphate-binding protein PstS</fullName>
    </recommendedName>
</protein>
<dbReference type="AlphaFoldDB" id="A0A6M5YJF1"/>
<dbReference type="SUPFAM" id="SSF53850">
    <property type="entry name" value="Periplasmic binding protein-like II"/>
    <property type="match status" value="1"/>
</dbReference>
<dbReference type="SUPFAM" id="SSF56112">
    <property type="entry name" value="Protein kinase-like (PK-like)"/>
    <property type="match status" value="1"/>
</dbReference>
<accession>A0A6M5YJF1</accession>
<feature type="region of interest" description="Disordered" evidence="7">
    <location>
        <begin position="419"/>
        <end position="475"/>
    </location>
</feature>
<evidence type="ECO:0000313" key="10">
    <source>
        <dbReference type="EMBL" id="QJW94095.1"/>
    </source>
</evidence>
<dbReference type="NCBIfam" id="TIGR00975">
    <property type="entry name" value="3a0107s03"/>
    <property type="match status" value="1"/>
</dbReference>
<feature type="transmembrane region" description="Helical" evidence="8">
    <location>
        <begin position="496"/>
        <end position="517"/>
    </location>
</feature>
<keyword evidence="5" id="KW-0813">Transport</keyword>
<dbReference type="CDD" id="cd13565">
    <property type="entry name" value="PBP2_PstS"/>
    <property type="match status" value="1"/>
</dbReference>
<proteinExistence type="inferred from homology"/>
<evidence type="ECO:0000256" key="4">
    <source>
        <dbReference type="ARBA" id="ARBA00021889"/>
    </source>
</evidence>
<evidence type="ECO:0000256" key="6">
    <source>
        <dbReference type="ARBA" id="ARBA00022592"/>
    </source>
</evidence>
<evidence type="ECO:0000256" key="5">
    <source>
        <dbReference type="ARBA" id="ARBA00022448"/>
    </source>
</evidence>
<dbReference type="Pfam" id="PF00069">
    <property type="entry name" value="Pkinase"/>
    <property type="match status" value="1"/>
</dbReference>